<dbReference type="Pfam" id="PF14267">
    <property type="entry name" value="DUF4357"/>
    <property type="match status" value="1"/>
</dbReference>
<dbReference type="CDD" id="cd10447">
    <property type="entry name" value="GIY-YIG_unchar_2"/>
    <property type="match status" value="1"/>
</dbReference>
<proteinExistence type="predicted"/>
<sequence>MARPQTIQIYLPFSDPRGFRQAEITTRTVRAFEIPRTELANFAAFPEAEQPGIYFLFGQTQDGDPMCYIGESDNVRKRLTDHDAKKDFWTRAVVAVSLTNTWTKAHIRYLENQSIIRAKQAATYSFDNTQDGYATAIPAPLKADCDEFFDTIQVLVSTLGYPVMEIPAASETTAKSERFYLRKAGAEASGTYDAKGMTVFAGSTARIADEAKKYNKTQVAAQKRLLGQGVLQEADGKLRFAKNHTFATPSGASSTIIGAASNGWDDWVNELGARLKDVKRPKADAE</sequence>
<evidence type="ECO:0000313" key="3">
    <source>
        <dbReference type="Proteomes" id="UP000010729"/>
    </source>
</evidence>
<dbReference type="Proteomes" id="UP000010729">
    <property type="component" value="Unassembled WGS sequence"/>
</dbReference>
<dbReference type="AlphaFoldDB" id="N1VCT1"/>
<dbReference type="EMBL" id="ANPE02000030">
    <property type="protein sequence ID" value="EMY36113.1"/>
    <property type="molecule type" value="Genomic_DNA"/>
</dbReference>
<comment type="caution">
    <text evidence="2">The sequence shown here is derived from an EMBL/GenBank/DDBJ whole genome shotgun (WGS) entry which is preliminary data.</text>
</comment>
<name>N1VCT1_9MICC</name>
<keyword evidence="3" id="KW-1185">Reference proteome</keyword>
<dbReference type="InterPro" id="IPR025579">
    <property type="entry name" value="DUF4357"/>
</dbReference>
<dbReference type="RefSeq" id="WP_005266259.1">
    <property type="nucleotide sequence ID" value="NZ_ANPE02000030.1"/>
</dbReference>
<reference evidence="2 3" key="1">
    <citation type="journal article" date="2013" name="Genome Announc.">
        <title>Draft Genome Sequence of Arthrobacter crystallopoietes Strain BAB-32, Revealing Genes for Bioremediation.</title>
        <authorList>
            <person name="Joshi M.N."/>
            <person name="Pandit A.S."/>
            <person name="Sharma A."/>
            <person name="Pandya R.V."/>
            <person name="Desai S.M."/>
            <person name="Saxena A.K."/>
            <person name="Bagatharia S.B."/>
        </authorList>
    </citation>
    <scope>NUCLEOTIDE SEQUENCE [LARGE SCALE GENOMIC DNA]</scope>
    <source>
        <strain evidence="2 3">BAB-32</strain>
    </source>
</reference>
<evidence type="ECO:0000313" key="2">
    <source>
        <dbReference type="EMBL" id="EMY36113.1"/>
    </source>
</evidence>
<evidence type="ECO:0000259" key="1">
    <source>
        <dbReference type="Pfam" id="PF14267"/>
    </source>
</evidence>
<feature type="domain" description="DUF4357" evidence="1">
    <location>
        <begin position="223"/>
        <end position="275"/>
    </location>
</feature>
<gene>
    <name evidence="2" type="ORF">D477_000799</name>
</gene>
<organism evidence="2 3">
    <name type="scientific">Arthrobacter crystallopoietes BAB-32</name>
    <dbReference type="NCBI Taxonomy" id="1246476"/>
    <lineage>
        <taxon>Bacteria</taxon>
        <taxon>Bacillati</taxon>
        <taxon>Actinomycetota</taxon>
        <taxon>Actinomycetes</taxon>
        <taxon>Micrococcales</taxon>
        <taxon>Micrococcaceae</taxon>
        <taxon>Crystallibacter</taxon>
    </lineage>
</organism>
<dbReference type="OrthoDB" id="2656488at2"/>
<accession>N1VCT1</accession>
<protein>
    <recommendedName>
        <fullName evidence="1">DUF4357 domain-containing protein</fullName>
    </recommendedName>
</protein>